<dbReference type="GO" id="GO:0003677">
    <property type="term" value="F:DNA binding"/>
    <property type="evidence" value="ECO:0007669"/>
    <property type="project" value="UniProtKB-KW"/>
</dbReference>
<dbReference type="Proteomes" id="UP000549052">
    <property type="component" value="Unassembled WGS sequence"/>
</dbReference>
<gene>
    <name evidence="6" type="ORF">FHW16_002012</name>
</gene>
<dbReference type="CDD" id="cd08422">
    <property type="entry name" value="PBP2_CrgA_like"/>
    <property type="match status" value="1"/>
</dbReference>
<keyword evidence="7" id="KW-1185">Reference proteome</keyword>
<dbReference type="InterPro" id="IPR000847">
    <property type="entry name" value="LysR_HTH_N"/>
</dbReference>
<reference evidence="6 7" key="1">
    <citation type="submission" date="2020-07" db="EMBL/GenBank/DDBJ databases">
        <title>Genomic Encyclopedia of Type Strains, Phase IV (KMG-V): Genome sequencing to study the core and pangenomes of soil and plant-associated prokaryotes.</title>
        <authorList>
            <person name="Whitman W."/>
        </authorList>
    </citation>
    <scope>NUCLEOTIDE SEQUENCE [LARGE SCALE GENOMIC DNA]</scope>
    <source>
        <strain evidence="6 7">AN3</strain>
    </source>
</reference>
<dbReference type="PROSITE" id="PS50931">
    <property type="entry name" value="HTH_LYSR"/>
    <property type="match status" value="1"/>
</dbReference>
<dbReference type="Gene3D" id="3.40.190.290">
    <property type="match status" value="1"/>
</dbReference>
<sequence length="303" mass="33378">MRGNLDEIFAFIAVVDAGSFSGGGQAIGLTRSAVGKAIARLEKRLGVRLLNRTTRKLSVTDDGRVYYEHCTRVVSVLEETEASVGQKSAMPMGLLRLTVPEAFGRIHILPLLQRYMKEWPDLQIEVNFSDRIADMVEDGFDLAVRIGTGGTDTRLISRVVAEHKGVICAAPSYLDTHGRPETPDDLASHDCLVFKSGTRKQAWRLREVDGTWSTVGGHGRLRLDSGEAIRDAAIVGMGVAYLPSFLVDDAIADGRLEQVLTASETQTIPIVAVYPSKRYLSAKVRRFIDLMADEWAYTRMPGR</sequence>
<name>A0A839ENQ9_9HYPH</name>
<dbReference type="SUPFAM" id="SSF53850">
    <property type="entry name" value="Periplasmic binding protein-like II"/>
    <property type="match status" value="1"/>
</dbReference>
<dbReference type="AlphaFoldDB" id="A0A839ENQ9"/>
<dbReference type="InterPro" id="IPR036390">
    <property type="entry name" value="WH_DNA-bd_sf"/>
</dbReference>
<keyword evidence="2" id="KW-0805">Transcription regulation</keyword>
<dbReference type="SUPFAM" id="SSF46785">
    <property type="entry name" value="Winged helix' DNA-binding domain"/>
    <property type="match status" value="1"/>
</dbReference>
<protein>
    <submittedName>
        <fullName evidence="6">DNA-binding transcriptional LysR family regulator</fullName>
    </submittedName>
</protein>
<feature type="domain" description="HTH lysR-type" evidence="5">
    <location>
        <begin position="1"/>
        <end position="60"/>
    </location>
</feature>
<organism evidence="6 7">
    <name type="scientific">Phyllobacterium myrsinacearum</name>
    <dbReference type="NCBI Taxonomy" id="28101"/>
    <lineage>
        <taxon>Bacteria</taxon>
        <taxon>Pseudomonadati</taxon>
        <taxon>Pseudomonadota</taxon>
        <taxon>Alphaproteobacteria</taxon>
        <taxon>Hyphomicrobiales</taxon>
        <taxon>Phyllobacteriaceae</taxon>
        <taxon>Phyllobacterium</taxon>
    </lineage>
</organism>
<dbReference type="EMBL" id="JACGXN010000002">
    <property type="protein sequence ID" value="MBA8878300.1"/>
    <property type="molecule type" value="Genomic_DNA"/>
</dbReference>
<keyword evidence="4" id="KW-0804">Transcription</keyword>
<dbReference type="PANTHER" id="PTHR30537:SF5">
    <property type="entry name" value="HTH-TYPE TRANSCRIPTIONAL ACTIVATOR TTDR-RELATED"/>
    <property type="match status" value="1"/>
</dbReference>
<evidence type="ECO:0000256" key="3">
    <source>
        <dbReference type="ARBA" id="ARBA00023125"/>
    </source>
</evidence>
<evidence type="ECO:0000313" key="7">
    <source>
        <dbReference type="Proteomes" id="UP000549052"/>
    </source>
</evidence>
<evidence type="ECO:0000256" key="2">
    <source>
        <dbReference type="ARBA" id="ARBA00023015"/>
    </source>
</evidence>
<dbReference type="InterPro" id="IPR036388">
    <property type="entry name" value="WH-like_DNA-bd_sf"/>
</dbReference>
<keyword evidence="3 6" id="KW-0238">DNA-binding</keyword>
<dbReference type="PANTHER" id="PTHR30537">
    <property type="entry name" value="HTH-TYPE TRANSCRIPTIONAL REGULATOR"/>
    <property type="match status" value="1"/>
</dbReference>
<evidence type="ECO:0000259" key="5">
    <source>
        <dbReference type="PROSITE" id="PS50931"/>
    </source>
</evidence>
<comment type="similarity">
    <text evidence="1">Belongs to the LysR transcriptional regulatory family.</text>
</comment>
<evidence type="ECO:0000256" key="4">
    <source>
        <dbReference type="ARBA" id="ARBA00023163"/>
    </source>
</evidence>
<evidence type="ECO:0000256" key="1">
    <source>
        <dbReference type="ARBA" id="ARBA00009437"/>
    </source>
</evidence>
<dbReference type="GO" id="GO:0003700">
    <property type="term" value="F:DNA-binding transcription factor activity"/>
    <property type="evidence" value="ECO:0007669"/>
    <property type="project" value="InterPro"/>
</dbReference>
<dbReference type="InterPro" id="IPR058163">
    <property type="entry name" value="LysR-type_TF_proteobact-type"/>
</dbReference>
<comment type="caution">
    <text evidence="6">The sequence shown here is derived from an EMBL/GenBank/DDBJ whole genome shotgun (WGS) entry which is preliminary data.</text>
</comment>
<proteinExistence type="inferred from homology"/>
<accession>A0A839ENQ9</accession>
<dbReference type="Gene3D" id="1.10.10.10">
    <property type="entry name" value="Winged helix-like DNA-binding domain superfamily/Winged helix DNA-binding domain"/>
    <property type="match status" value="1"/>
</dbReference>
<evidence type="ECO:0000313" key="6">
    <source>
        <dbReference type="EMBL" id="MBA8878300.1"/>
    </source>
</evidence>
<dbReference type="Pfam" id="PF00126">
    <property type="entry name" value="HTH_1"/>
    <property type="match status" value="1"/>
</dbReference>
<dbReference type="Pfam" id="PF03466">
    <property type="entry name" value="LysR_substrate"/>
    <property type="match status" value="1"/>
</dbReference>
<dbReference type="InterPro" id="IPR005119">
    <property type="entry name" value="LysR_subst-bd"/>
</dbReference>
<dbReference type="FunFam" id="3.40.190.290:FF:000001">
    <property type="entry name" value="Transcriptional regulator, LysR family"/>
    <property type="match status" value="1"/>
</dbReference>
<dbReference type="FunFam" id="1.10.10.10:FF:000001">
    <property type="entry name" value="LysR family transcriptional regulator"/>
    <property type="match status" value="1"/>
</dbReference>